<dbReference type="Pfam" id="PF02575">
    <property type="entry name" value="YbaB_DNA_bd"/>
    <property type="match status" value="1"/>
</dbReference>
<keyword evidence="2" id="KW-1185">Reference proteome</keyword>
<dbReference type="RefSeq" id="WP_344492571.1">
    <property type="nucleotide sequence ID" value="NZ_BAAAQF010000034.1"/>
</dbReference>
<sequence length="133" mass="14037">MSEANDYAARLAEARAALAEATAAPQEHQAVPVTAESGGGRVRVTLGPDGRVELIEVDPKGFKEGSDFIAEHVRLALNEALDRRAAMTGTGERVPDLAAVDQSIEEIQDAAVPQFQAMSASITQVLAKLNGNR</sequence>
<dbReference type="Proteomes" id="UP001499851">
    <property type="component" value="Unassembled WGS sequence"/>
</dbReference>
<evidence type="ECO:0000313" key="1">
    <source>
        <dbReference type="EMBL" id="GAA1695136.1"/>
    </source>
</evidence>
<dbReference type="SUPFAM" id="SSF82607">
    <property type="entry name" value="YbaB-like"/>
    <property type="match status" value="1"/>
</dbReference>
<proteinExistence type="predicted"/>
<dbReference type="InterPro" id="IPR036894">
    <property type="entry name" value="YbaB-like_sf"/>
</dbReference>
<organism evidence="1 2">
    <name type="scientific">Glycomyces endophyticus</name>
    <dbReference type="NCBI Taxonomy" id="480996"/>
    <lineage>
        <taxon>Bacteria</taxon>
        <taxon>Bacillati</taxon>
        <taxon>Actinomycetota</taxon>
        <taxon>Actinomycetes</taxon>
        <taxon>Glycomycetales</taxon>
        <taxon>Glycomycetaceae</taxon>
        <taxon>Glycomyces</taxon>
    </lineage>
</organism>
<evidence type="ECO:0008006" key="3">
    <source>
        <dbReference type="Google" id="ProtNLM"/>
    </source>
</evidence>
<comment type="caution">
    <text evidence="1">The sequence shown here is derived from an EMBL/GenBank/DDBJ whole genome shotgun (WGS) entry which is preliminary data.</text>
</comment>
<dbReference type="Gene3D" id="3.30.1310.10">
    <property type="entry name" value="Nucleoid-associated protein YbaB-like domain"/>
    <property type="match status" value="1"/>
</dbReference>
<reference evidence="2" key="1">
    <citation type="journal article" date="2019" name="Int. J. Syst. Evol. Microbiol.">
        <title>The Global Catalogue of Microorganisms (GCM) 10K type strain sequencing project: providing services to taxonomists for standard genome sequencing and annotation.</title>
        <authorList>
            <consortium name="The Broad Institute Genomics Platform"/>
            <consortium name="The Broad Institute Genome Sequencing Center for Infectious Disease"/>
            <person name="Wu L."/>
            <person name="Ma J."/>
        </authorList>
    </citation>
    <scope>NUCLEOTIDE SEQUENCE [LARGE SCALE GENOMIC DNA]</scope>
    <source>
        <strain evidence="2">JCM 16001</strain>
    </source>
</reference>
<evidence type="ECO:0000313" key="2">
    <source>
        <dbReference type="Proteomes" id="UP001499851"/>
    </source>
</evidence>
<protein>
    <recommendedName>
        <fullName evidence="3">YbaB/EbfC family nucleoid-associated protein</fullName>
    </recommendedName>
</protein>
<dbReference type="InterPro" id="IPR004401">
    <property type="entry name" value="YbaB/EbfC"/>
</dbReference>
<gene>
    <name evidence="1" type="ORF">GCM10009830_48720</name>
</gene>
<dbReference type="EMBL" id="BAAAQF010000034">
    <property type="protein sequence ID" value="GAA1695136.1"/>
    <property type="molecule type" value="Genomic_DNA"/>
</dbReference>
<accession>A0ABP4TYF5</accession>
<name>A0ABP4TYF5_9ACTN</name>